<keyword evidence="3" id="KW-1185">Reference proteome</keyword>
<dbReference type="AlphaFoldDB" id="A0A3M0G8Z1"/>
<dbReference type="Pfam" id="PF20248">
    <property type="entry name" value="DUF6603"/>
    <property type="match status" value="1"/>
</dbReference>
<dbReference type="OrthoDB" id="535891at2"/>
<proteinExistence type="predicted"/>
<dbReference type="Proteomes" id="UP000275256">
    <property type="component" value="Unassembled WGS sequence"/>
</dbReference>
<dbReference type="EMBL" id="REFW01000001">
    <property type="protein sequence ID" value="RMB61510.1"/>
    <property type="molecule type" value="Genomic_DNA"/>
</dbReference>
<evidence type="ECO:0000259" key="1">
    <source>
        <dbReference type="Pfam" id="PF20248"/>
    </source>
</evidence>
<name>A0A3M0G8Z1_9ACTN</name>
<dbReference type="InterPro" id="IPR046538">
    <property type="entry name" value="DUF6603"/>
</dbReference>
<organism evidence="2 3">
    <name type="scientific">Tessaracoccus antarcticus</name>
    <dbReference type="NCBI Taxonomy" id="2479848"/>
    <lineage>
        <taxon>Bacteria</taxon>
        <taxon>Bacillati</taxon>
        <taxon>Actinomycetota</taxon>
        <taxon>Actinomycetes</taxon>
        <taxon>Propionibacteriales</taxon>
        <taxon>Propionibacteriaceae</taxon>
        <taxon>Tessaracoccus</taxon>
    </lineage>
</organism>
<sequence>MRATEYAGIVAGLLSAVDPRVAGLVQAAQTLDNAVDTNAASIDQAIRDYQQRLEAIKDDLIDRALDMVPIEELTNQAKQTGLMDAYQLHAEATLGPLFLSVTSPAARLADPRGGALIAIGPMPPDTFQAKLEAGPVKGNGALRVTDTGVAGVISASIGVIEVAALASLARTPEGGPSFLAVFAAGFTPGLQFGFGFQISRIGGLVGVERAIDRDAMAAKLREGTLAAVLFPLDIGPSATAALIAVDQLFPPRDGSAVMGPTFRLSWLEVAGAGFASVDLAVLIQLPGPVIALVGSVRAGIPAVVQIRADILGVLDFPARTATVDASLVDSGVLGILTIYGDLAFAISWGASPYTVLSLGGFYPGFSPEPAKIRPLNRLGMALDVPIPGLTFRAEGYLAATSNTLQFGGRLEVGIDAGIASASGYLGLDAIIQFTPFHINADVVGGLEVKFLGHTFAGVRFEGQLDGPGPVTIHGRITVETFLKDFDWEHTFVFGEPESPPAIPPRRAVDVLVAEEFGPTNLRAIGGIDRSVVLSTPDRQGDFAVIAPLSGVLWTQHRVPLGLPVDRVDGTPLGTRQTVTATAPGKSGVERDRFAPGSFITLTKAQALASPTYDLLDAGIRVSAGSTLSGPDDDASSAPEILRKVRGEFRFSSLGLLLIASAFPEGVLGMVAQRDRPAVMVDVDVRVTVTPPPWVTTADGAHHSSATAAICRSLIVGGAALTAADAAHPVALGGL</sequence>
<evidence type="ECO:0000313" key="3">
    <source>
        <dbReference type="Proteomes" id="UP000275256"/>
    </source>
</evidence>
<gene>
    <name evidence="2" type="ORF">EAX62_02385</name>
</gene>
<dbReference type="RefSeq" id="WP_121900057.1">
    <property type="nucleotide sequence ID" value="NZ_REFW01000001.1"/>
</dbReference>
<comment type="caution">
    <text evidence="2">The sequence shown here is derived from an EMBL/GenBank/DDBJ whole genome shotgun (WGS) entry which is preliminary data.</text>
</comment>
<evidence type="ECO:0000313" key="2">
    <source>
        <dbReference type="EMBL" id="RMB61510.1"/>
    </source>
</evidence>
<feature type="domain" description="DUF6603" evidence="1">
    <location>
        <begin position="85"/>
        <end position="603"/>
    </location>
</feature>
<reference evidence="2 3" key="1">
    <citation type="submission" date="2018-10" db="EMBL/GenBank/DDBJ databases">
        <title>Tessaracoccus antarcticuss sp. nov., isolated from sediment.</title>
        <authorList>
            <person name="Zhou L.Y."/>
            <person name="Du Z.J."/>
        </authorList>
    </citation>
    <scope>NUCLEOTIDE SEQUENCE [LARGE SCALE GENOMIC DNA]</scope>
    <source>
        <strain evidence="2 3">JDX10</strain>
    </source>
</reference>
<protein>
    <recommendedName>
        <fullName evidence="1">DUF6603 domain-containing protein</fullName>
    </recommendedName>
</protein>
<accession>A0A3M0G8Z1</accession>